<dbReference type="Proteomes" id="UP000683925">
    <property type="component" value="Unassembled WGS sequence"/>
</dbReference>
<name>A0A8S1YRW8_PAROT</name>
<accession>A0A8S1YRW8</accession>
<dbReference type="OrthoDB" id="327581at2759"/>
<sequence length="252" mass="29819">MIKQAKIMRALTLKQMNKTQFKLVNQHFFKSIEQSLRNGFFQKNSKNSCIKNMLIFTQNQNITFSNIIFANAQMLQSQLINKQLKLIEIIQIPILKKEGEQDYMILNKVLTQILSFLLYRYNVDQLLLINLNQPENQHQQIYYKSLLWRRYNYLKEIQLISKDLFKKNTNDIIETNSEKVLNIVQNISEIGSVLSGPISVIGDILQLIKKMNLSLITEQNFLAKFQFTLTLIHKNEKLKCKWPQQFWENNNS</sequence>
<proteinExistence type="predicted"/>
<organism evidence="1 2">
    <name type="scientific">Paramecium octaurelia</name>
    <dbReference type="NCBI Taxonomy" id="43137"/>
    <lineage>
        <taxon>Eukaryota</taxon>
        <taxon>Sar</taxon>
        <taxon>Alveolata</taxon>
        <taxon>Ciliophora</taxon>
        <taxon>Intramacronucleata</taxon>
        <taxon>Oligohymenophorea</taxon>
        <taxon>Peniculida</taxon>
        <taxon>Parameciidae</taxon>
        <taxon>Paramecium</taxon>
    </lineage>
</organism>
<keyword evidence="2" id="KW-1185">Reference proteome</keyword>
<dbReference type="AlphaFoldDB" id="A0A8S1YRW8"/>
<evidence type="ECO:0000313" key="1">
    <source>
        <dbReference type="EMBL" id="CAD8215532.1"/>
    </source>
</evidence>
<comment type="caution">
    <text evidence="1">The sequence shown here is derived from an EMBL/GenBank/DDBJ whole genome shotgun (WGS) entry which is preliminary data.</text>
</comment>
<protein>
    <submittedName>
        <fullName evidence="1">Uncharacterized protein</fullName>
    </submittedName>
</protein>
<reference evidence="1" key="1">
    <citation type="submission" date="2021-01" db="EMBL/GenBank/DDBJ databases">
        <authorList>
            <consortium name="Genoscope - CEA"/>
            <person name="William W."/>
        </authorList>
    </citation>
    <scope>NUCLEOTIDE SEQUENCE</scope>
</reference>
<dbReference type="EMBL" id="CAJJDP010000292">
    <property type="protein sequence ID" value="CAD8215532.1"/>
    <property type="molecule type" value="Genomic_DNA"/>
</dbReference>
<evidence type="ECO:0000313" key="2">
    <source>
        <dbReference type="Proteomes" id="UP000683925"/>
    </source>
</evidence>
<gene>
    <name evidence="1" type="ORF">POCTA_138.1.T2880002</name>
</gene>